<dbReference type="OrthoDB" id="3692386at2"/>
<protein>
    <recommendedName>
        <fullName evidence="5">Flagellar basal body-associated protein FliL</fullName>
    </recommendedName>
</protein>
<gene>
    <name evidence="3" type="ORF">FHX81_4273</name>
</gene>
<sequence length="360" mass="37275">MAWQDELAALDEALAQGRITADQHRSERDRILAAVSSAPAAGALKWQASNPTAAGQGAPAGDADRTQVVPGGDPNKTAYVQVPRGGFPPPNQQAPQPPQPGRQPGQQPGQQFAPAQPVAPPWASPDAGFGSTGQNWGYARQGPEVFEDTASGGGKKWLLVGLVVVLLLAGGAVWYFGFNGGGSDQAGTTSTAASTPKPEPIKLDRLPNPPGQANEANTGEFTLDEAKTKKIVGANEQKAVAAAGTGKFPHKSSSDNGLGYAVSAFPTKDDGAATELGDALVRQNTSIGMAPLKLSGVPENVSVMQVRLPDSNQYLLRAVYVTGDTTVRVGLLGSAKLAEPKVTEAFDKFLKQVLEAVPAK</sequence>
<keyword evidence="2" id="KW-1133">Transmembrane helix</keyword>
<feature type="region of interest" description="Disordered" evidence="1">
    <location>
        <begin position="185"/>
        <end position="220"/>
    </location>
</feature>
<feature type="transmembrane region" description="Helical" evidence="2">
    <location>
        <begin position="157"/>
        <end position="177"/>
    </location>
</feature>
<evidence type="ECO:0008006" key="5">
    <source>
        <dbReference type="Google" id="ProtNLM"/>
    </source>
</evidence>
<name>A0A543JGB7_9PSEU</name>
<feature type="region of interest" description="Disordered" evidence="1">
    <location>
        <begin position="46"/>
        <end position="136"/>
    </location>
</feature>
<evidence type="ECO:0000313" key="3">
    <source>
        <dbReference type="EMBL" id="TQM81887.1"/>
    </source>
</evidence>
<evidence type="ECO:0000313" key="4">
    <source>
        <dbReference type="Proteomes" id="UP000316628"/>
    </source>
</evidence>
<keyword evidence="2" id="KW-0472">Membrane</keyword>
<dbReference type="EMBL" id="VFPP01000001">
    <property type="protein sequence ID" value="TQM81887.1"/>
    <property type="molecule type" value="Genomic_DNA"/>
</dbReference>
<dbReference type="RefSeq" id="WP_141979787.1">
    <property type="nucleotide sequence ID" value="NZ_VFPP01000001.1"/>
</dbReference>
<evidence type="ECO:0000256" key="2">
    <source>
        <dbReference type="SAM" id="Phobius"/>
    </source>
</evidence>
<organism evidence="3 4">
    <name type="scientific">Saccharothrix saharensis</name>
    <dbReference type="NCBI Taxonomy" id="571190"/>
    <lineage>
        <taxon>Bacteria</taxon>
        <taxon>Bacillati</taxon>
        <taxon>Actinomycetota</taxon>
        <taxon>Actinomycetes</taxon>
        <taxon>Pseudonocardiales</taxon>
        <taxon>Pseudonocardiaceae</taxon>
        <taxon>Saccharothrix</taxon>
    </lineage>
</organism>
<dbReference type="AlphaFoldDB" id="A0A543JGB7"/>
<evidence type="ECO:0000256" key="1">
    <source>
        <dbReference type="SAM" id="MobiDB-lite"/>
    </source>
</evidence>
<keyword evidence="2" id="KW-0812">Transmembrane</keyword>
<reference evidence="3 4" key="1">
    <citation type="submission" date="2019-06" db="EMBL/GenBank/DDBJ databases">
        <title>Sequencing the genomes of 1000 actinobacteria strains.</title>
        <authorList>
            <person name="Klenk H.-P."/>
        </authorList>
    </citation>
    <scope>NUCLEOTIDE SEQUENCE [LARGE SCALE GENOMIC DNA]</scope>
    <source>
        <strain evidence="3 4">DSM 45456</strain>
    </source>
</reference>
<keyword evidence="4" id="KW-1185">Reference proteome</keyword>
<feature type="compositionally biased region" description="Polar residues" evidence="1">
    <location>
        <begin position="185"/>
        <end position="194"/>
    </location>
</feature>
<accession>A0A543JGB7</accession>
<dbReference type="Proteomes" id="UP000316628">
    <property type="component" value="Unassembled WGS sequence"/>
</dbReference>
<feature type="compositionally biased region" description="Low complexity" evidence="1">
    <location>
        <begin position="102"/>
        <end position="116"/>
    </location>
</feature>
<comment type="caution">
    <text evidence="3">The sequence shown here is derived from an EMBL/GenBank/DDBJ whole genome shotgun (WGS) entry which is preliminary data.</text>
</comment>
<feature type="compositionally biased region" description="Pro residues" evidence="1">
    <location>
        <begin position="86"/>
        <end position="101"/>
    </location>
</feature>
<proteinExistence type="predicted"/>